<name>A0ABV3R4P2_9HYPH</name>
<keyword evidence="3" id="KW-1185">Reference proteome</keyword>
<dbReference type="SMART" id="SM00318">
    <property type="entry name" value="SNc"/>
    <property type="match status" value="1"/>
</dbReference>
<evidence type="ECO:0000313" key="3">
    <source>
        <dbReference type="Proteomes" id="UP001556196"/>
    </source>
</evidence>
<protein>
    <submittedName>
        <fullName evidence="2">Thermonuclease family protein</fullName>
    </submittedName>
</protein>
<sequence>MLRMRRARRASVRRRNGWRRVGDGFLAVALLALLVLLAARLDLAGMRTLEGSAVVNDGDTITLGAERIRLRGIDAPEYDQICMRDGADYPCGRMARQALVALVGKGAVACKGSERDKYDRLLATCSVGGVDLNRSQVAAGWAVSYGDYRAEEDAARAKGAGLWAGSFDRPRDWRQAHGGMVEIEHAASGLLGWLKRLFRFS</sequence>
<evidence type="ECO:0000259" key="1">
    <source>
        <dbReference type="PROSITE" id="PS50830"/>
    </source>
</evidence>
<reference evidence="2 3" key="1">
    <citation type="submission" date="2024-06" db="EMBL/GenBank/DDBJ databases">
        <authorList>
            <person name="Tuo L."/>
        </authorList>
    </citation>
    <scope>NUCLEOTIDE SEQUENCE [LARGE SCALE GENOMIC DNA]</scope>
    <source>
        <strain evidence="2 3">ZMM04-5</strain>
    </source>
</reference>
<dbReference type="PANTHER" id="PTHR12302:SF26">
    <property type="entry name" value="BLR1266 PROTEIN"/>
    <property type="match status" value="1"/>
</dbReference>
<dbReference type="InterPro" id="IPR016071">
    <property type="entry name" value="Staphylococal_nuclease_OB-fold"/>
</dbReference>
<dbReference type="SUPFAM" id="SSF50199">
    <property type="entry name" value="Staphylococcal nuclease"/>
    <property type="match status" value="1"/>
</dbReference>
<dbReference type="PANTHER" id="PTHR12302">
    <property type="entry name" value="EBNA2 BINDING PROTEIN P100"/>
    <property type="match status" value="1"/>
</dbReference>
<dbReference type="Gene3D" id="2.40.50.90">
    <property type="match status" value="1"/>
</dbReference>
<proteinExistence type="predicted"/>
<dbReference type="PROSITE" id="PS50830">
    <property type="entry name" value="TNASE_3"/>
    <property type="match status" value="1"/>
</dbReference>
<dbReference type="Proteomes" id="UP001556196">
    <property type="component" value="Unassembled WGS sequence"/>
</dbReference>
<dbReference type="Pfam" id="PF00565">
    <property type="entry name" value="SNase"/>
    <property type="match status" value="1"/>
</dbReference>
<evidence type="ECO:0000313" key="2">
    <source>
        <dbReference type="EMBL" id="MEW9808292.1"/>
    </source>
</evidence>
<dbReference type="InterPro" id="IPR035437">
    <property type="entry name" value="SNase_OB-fold_sf"/>
</dbReference>
<gene>
    <name evidence="2" type="ORF">ABUE31_20065</name>
</gene>
<organism evidence="2 3">
    <name type="scientific">Mesorhizobium marinum</name>
    <dbReference type="NCBI Taxonomy" id="3228790"/>
    <lineage>
        <taxon>Bacteria</taxon>
        <taxon>Pseudomonadati</taxon>
        <taxon>Pseudomonadota</taxon>
        <taxon>Alphaproteobacteria</taxon>
        <taxon>Hyphomicrobiales</taxon>
        <taxon>Phyllobacteriaceae</taxon>
        <taxon>Mesorhizobium</taxon>
    </lineage>
</organism>
<feature type="domain" description="TNase-like" evidence="1">
    <location>
        <begin position="55"/>
        <end position="165"/>
    </location>
</feature>
<dbReference type="RefSeq" id="WP_367725512.1">
    <property type="nucleotide sequence ID" value="NZ_JBFOCI010000007.1"/>
</dbReference>
<dbReference type="EMBL" id="JBFOCI010000007">
    <property type="protein sequence ID" value="MEW9808292.1"/>
    <property type="molecule type" value="Genomic_DNA"/>
</dbReference>
<accession>A0ABV3R4P2</accession>
<comment type="caution">
    <text evidence="2">The sequence shown here is derived from an EMBL/GenBank/DDBJ whole genome shotgun (WGS) entry which is preliminary data.</text>
</comment>